<gene>
    <name evidence="1" type="ORF">LWI29_037537</name>
</gene>
<dbReference type="Proteomes" id="UP001168877">
    <property type="component" value="Unassembled WGS sequence"/>
</dbReference>
<evidence type="ECO:0000313" key="2">
    <source>
        <dbReference type="Proteomes" id="UP001168877"/>
    </source>
</evidence>
<sequence length="237" mass="26867">MVQVSHSTTPTHQSVFPPFLQQDDATGLSLTFTPTQLSVSQSLNQFASPKVQSLFIEKDLQWRLHHLRRPAIHRLQRPSISLLAAAGFSLLPTAGDSLLPAGSDFLIQHLRRLQLSFLSSLLTSPLQMVNSIRKRRKITGHQTTRDEGGTQSTMDLDLKLDRMAWINFHKQERQMTTAKGSKKSMKEVRDAWNSLSIDEKSKFKMPKEDIVDDKVTLEKVAHEDNKVPPFDTRCTPI</sequence>
<reference evidence="1" key="2">
    <citation type="submission" date="2023-06" db="EMBL/GenBank/DDBJ databases">
        <authorList>
            <person name="Swenson N.G."/>
            <person name="Wegrzyn J.L."/>
            <person name="Mcevoy S.L."/>
        </authorList>
    </citation>
    <scope>NUCLEOTIDE SEQUENCE</scope>
    <source>
        <strain evidence="1">NS2018</strain>
        <tissue evidence="1">Leaf</tissue>
    </source>
</reference>
<protein>
    <submittedName>
        <fullName evidence="1">Uncharacterized protein</fullName>
    </submittedName>
</protein>
<dbReference type="AlphaFoldDB" id="A0AA39VF99"/>
<keyword evidence="2" id="KW-1185">Reference proteome</keyword>
<dbReference type="EMBL" id="JAUESC010000386">
    <property type="protein sequence ID" value="KAK0577722.1"/>
    <property type="molecule type" value="Genomic_DNA"/>
</dbReference>
<reference evidence="1" key="1">
    <citation type="journal article" date="2022" name="Plant J.">
        <title>Strategies of tolerance reflected in two North American maple genomes.</title>
        <authorList>
            <person name="McEvoy S.L."/>
            <person name="Sezen U.U."/>
            <person name="Trouern-Trend A."/>
            <person name="McMahon S.M."/>
            <person name="Schaberg P.G."/>
            <person name="Yang J."/>
            <person name="Wegrzyn J.L."/>
            <person name="Swenson N.G."/>
        </authorList>
    </citation>
    <scope>NUCLEOTIDE SEQUENCE</scope>
    <source>
        <strain evidence="1">NS2018</strain>
    </source>
</reference>
<name>A0AA39VF99_ACESA</name>
<accession>A0AA39VF99</accession>
<organism evidence="1 2">
    <name type="scientific">Acer saccharum</name>
    <name type="common">Sugar maple</name>
    <dbReference type="NCBI Taxonomy" id="4024"/>
    <lineage>
        <taxon>Eukaryota</taxon>
        <taxon>Viridiplantae</taxon>
        <taxon>Streptophyta</taxon>
        <taxon>Embryophyta</taxon>
        <taxon>Tracheophyta</taxon>
        <taxon>Spermatophyta</taxon>
        <taxon>Magnoliopsida</taxon>
        <taxon>eudicotyledons</taxon>
        <taxon>Gunneridae</taxon>
        <taxon>Pentapetalae</taxon>
        <taxon>rosids</taxon>
        <taxon>malvids</taxon>
        <taxon>Sapindales</taxon>
        <taxon>Sapindaceae</taxon>
        <taxon>Hippocastanoideae</taxon>
        <taxon>Acereae</taxon>
        <taxon>Acer</taxon>
    </lineage>
</organism>
<comment type="caution">
    <text evidence="1">The sequence shown here is derived from an EMBL/GenBank/DDBJ whole genome shotgun (WGS) entry which is preliminary data.</text>
</comment>
<evidence type="ECO:0000313" key="1">
    <source>
        <dbReference type="EMBL" id="KAK0577722.1"/>
    </source>
</evidence>
<proteinExistence type="predicted"/>